<dbReference type="GO" id="GO:0016887">
    <property type="term" value="F:ATP hydrolysis activity"/>
    <property type="evidence" value="ECO:0007669"/>
    <property type="project" value="InterPro"/>
</dbReference>
<evidence type="ECO:0000256" key="2">
    <source>
        <dbReference type="ARBA" id="ARBA00022840"/>
    </source>
</evidence>
<evidence type="ECO:0000256" key="3">
    <source>
        <dbReference type="SAM" id="MobiDB-lite"/>
    </source>
</evidence>
<feature type="transmembrane region" description="Helical" evidence="4">
    <location>
        <begin position="134"/>
        <end position="154"/>
    </location>
</feature>
<feature type="transmembrane region" description="Helical" evidence="4">
    <location>
        <begin position="91"/>
        <end position="114"/>
    </location>
</feature>
<organism evidence="6 7">
    <name type="scientific">Mycena rosella</name>
    <name type="common">Pink bonnet</name>
    <name type="synonym">Agaricus rosellus</name>
    <dbReference type="NCBI Taxonomy" id="1033263"/>
    <lineage>
        <taxon>Eukaryota</taxon>
        <taxon>Fungi</taxon>
        <taxon>Dikarya</taxon>
        <taxon>Basidiomycota</taxon>
        <taxon>Agaricomycotina</taxon>
        <taxon>Agaricomycetes</taxon>
        <taxon>Agaricomycetidae</taxon>
        <taxon>Agaricales</taxon>
        <taxon>Marasmiineae</taxon>
        <taxon>Mycenaceae</taxon>
        <taxon>Mycena</taxon>
    </lineage>
</organism>
<sequence>MNSKQPLLPSTVPSYSVPSEDKTSEPAVRRSEDVRRFTWGIFQVAYGAPVRHLSLSGLRESIRDFRHSAPSAWRLLVAIYRTARTPVTVHLLAAMLLIIAPAFSLYISASILGIVEESVVSRTITESHVNVLQVLVFMWLFIAVMSTLAHRIMADSVLLKGYLRHNFLPQLVDASLRLDMAALQNRKALRSLPEEYGFDMEAPAFRFFHEVITRLRHFLTVVAEVGVLVMIISRREFHEAQLLAFFSFMLPAVMLFKPSTGVGGAGYVFWTDNVDYYYLAALYKLAFSHHFRPTLERDGMRTFISQEYRRVSNALGYMNVETLTIQAAIQVQWYWDILHSLIVDYPLALCALVLPWGNPLSSLVTMVIVQHATMTLQQSIYQLRGNQGPDTLAEVFGWAERLYEAVAFESELHRGTVKYPQRAEAKGMEVKFDKVSFSHRPDGPCVVSDVEFTIPAGSLALVVGANGSGKSSLLSLIPGLQQPSKGEIHIDGRPLGEYDIESVRGAMACLSQDEDMYPLSLRANMLMGATPNPEGDAALLKDAAAHGCATSLIERLPAKWDTILEPASVSQQCMQGCGNGYISTATMNELEAHGPSFAQTSVSGGEKQRLAATRLFARLLRLGERVRLIMCDEATGALDSCAEREILKNVKKLKGRRTAIFVTHRFGDLVKEADIILVMKEGRVAQSGTHAKLMTEEGGEYAKMYNAQANGFL</sequence>
<dbReference type="Proteomes" id="UP001221757">
    <property type="component" value="Unassembled WGS sequence"/>
</dbReference>
<evidence type="ECO:0000256" key="1">
    <source>
        <dbReference type="ARBA" id="ARBA00022741"/>
    </source>
</evidence>
<dbReference type="InterPro" id="IPR027417">
    <property type="entry name" value="P-loop_NTPase"/>
</dbReference>
<dbReference type="PANTHER" id="PTHR43394:SF1">
    <property type="entry name" value="ATP-BINDING CASSETTE SUB-FAMILY B MEMBER 10, MITOCHONDRIAL"/>
    <property type="match status" value="1"/>
</dbReference>
<keyword evidence="4" id="KW-0812">Transmembrane</keyword>
<keyword evidence="4" id="KW-1133">Transmembrane helix</keyword>
<dbReference type="AlphaFoldDB" id="A0AAD7GXZ0"/>
<dbReference type="EMBL" id="JARKIE010000005">
    <property type="protein sequence ID" value="KAJ7707623.1"/>
    <property type="molecule type" value="Genomic_DNA"/>
</dbReference>
<keyword evidence="2" id="KW-0067">ATP-binding</keyword>
<accession>A0AAD7GXZ0</accession>
<feature type="compositionally biased region" description="Basic and acidic residues" evidence="3">
    <location>
        <begin position="19"/>
        <end position="29"/>
    </location>
</feature>
<protein>
    <submittedName>
        <fullName evidence="6">P-loop containing nucleoside triphosphate hydrolase protein</fullName>
    </submittedName>
</protein>
<evidence type="ECO:0000259" key="5">
    <source>
        <dbReference type="PROSITE" id="PS50893"/>
    </source>
</evidence>
<reference evidence="6" key="1">
    <citation type="submission" date="2023-03" db="EMBL/GenBank/DDBJ databases">
        <title>Massive genome expansion in bonnet fungi (Mycena s.s.) driven by repeated elements and novel gene families across ecological guilds.</title>
        <authorList>
            <consortium name="Lawrence Berkeley National Laboratory"/>
            <person name="Harder C.B."/>
            <person name="Miyauchi S."/>
            <person name="Viragh M."/>
            <person name="Kuo A."/>
            <person name="Thoen E."/>
            <person name="Andreopoulos B."/>
            <person name="Lu D."/>
            <person name="Skrede I."/>
            <person name="Drula E."/>
            <person name="Henrissat B."/>
            <person name="Morin E."/>
            <person name="Kohler A."/>
            <person name="Barry K."/>
            <person name="LaButti K."/>
            <person name="Morin E."/>
            <person name="Salamov A."/>
            <person name="Lipzen A."/>
            <person name="Mereny Z."/>
            <person name="Hegedus B."/>
            <person name="Baldrian P."/>
            <person name="Stursova M."/>
            <person name="Weitz H."/>
            <person name="Taylor A."/>
            <person name="Grigoriev I.V."/>
            <person name="Nagy L.G."/>
            <person name="Martin F."/>
            <person name="Kauserud H."/>
        </authorList>
    </citation>
    <scope>NUCLEOTIDE SEQUENCE</scope>
    <source>
        <strain evidence="6">CBHHK067</strain>
    </source>
</reference>
<evidence type="ECO:0000256" key="4">
    <source>
        <dbReference type="SAM" id="Phobius"/>
    </source>
</evidence>
<evidence type="ECO:0000313" key="7">
    <source>
        <dbReference type="Proteomes" id="UP001221757"/>
    </source>
</evidence>
<feature type="domain" description="ABC transporter" evidence="5">
    <location>
        <begin position="430"/>
        <end position="706"/>
    </location>
</feature>
<evidence type="ECO:0000313" key="6">
    <source>
        <dbReference type="EMBL" id="KAJ7707623.1"/>
    </source>
</evidence>
<dbReference type="Gene3D" id="3.40.50.300">
    <property type="entry name" value="P-loop containing nucleotide triphosphate hydrolases"/>
    <property type="match status" value="1"/>
</dbReference>
<dbReference type="PANTHER" id="PTHR43394">
    <property type="entry name" value="ATP-DEPENDENT PERMEASE MDL1, MITOCHONDRIAL"/>
    <property type="match status" value="1"/>
</dbReference>
<dbReference type="SUPFAM" id="SSF52540">
    <property type="entry name" value="P-loop containing nucleoside triphosphate hydrolases"/>
    <property type="match status" value="1"/>
</dbReference>
<keyword evidence="4" id="KW-0472">Membrane</keyword>
<dbReference type="SMART" id="SM00382">
    <property type="entry name" value="AAA"/>
    <property type="match status" value="1"/>
</dbReference>
<dbReference type="InterPro" id="IPR003593">
    <property type="entry name" value="AAA+_ATPase"/>
</dbReference>
<name>A0AAD7GXZ0_MYCRO</name>
<comment type="caution">
    <text evidence="6">The sequence shown here is derived from an EMBL/GenBank/DDBJ whole genome shotgun (WGS) entry which is preliminary data.</text>
</comment>
<dbReference type="InterPro" id="IPR039421">
    <property type="entry name" value="Type_1_exporter"/>
</dbReference>
<dbReference type="Pfam" id="PF00005">
    <property type="entry name" value="ABC_tran"/>
    <property type="match status" value="1"/>
</dbReference>
<dbReference type="PROSITE" id="PS50893">
    <property type="entry name" value="ABC_TRANSPORTER_2"/>
    <property type="match status" value="1"/>
</dbReference>
<proteinExistence type="predicted"/>
<dbReference type="GO" id="GO:0005524">
    <property type="term" value="F:ATP binding"/>
    <property type="evidence" value="ECO:0007669"/>
    <property type="project" value="UniProtKB-KW"/>
</dbReference>
<dbReference type="GO" id="GO:0015421">
    <property type="term" value="F:ABC-type oligopeptide transporter activity"/>
    <property type="evidence" value="ECO:0007669"/>
    <property type="project" value="TreeGrafter"/>
</dbReference>
<gene>
    <name evidence="6" type="ORF">B0H17DRAFT_524086</name>
</gene>
<dbReference type="InterPro" id="IPR003439">
    <property type="entry name" value="ABC_transporter-like_ATP-bd"/>
</dbReference>
<keyword evidence="6" id="KW-0378">Hydrolase</keyword>
<keyword evidence="7" id="KW-1185">Reference proteome</keyword>
<feature type="region of interest" description="Disordered" evidence="3">
    <location>
        <begin position="1"/>
        <end position="29"/>
    </location>
</feature>
<keyword evidence="1" id="KW-0547">Nucleotide-binding</keyword>